<keyword evidence="7" id="KW-0175">Coiled coil</keyword>
<dbReference type="PROSITE" id="PS50886">
    <property type="entry name" value="TRBD"/>
    <property type="match status" value="1"/>
</dbReference>
<organism evidence="10 11">
    <name type="scientific">Blomia tropicalis</name>
    <name type="common">Mite</name>
    <dbReference type="NCBI Taxonomy" id="40697"/>
    <lineage>
        <taxon>Eukaryota</taxon>
        <taxon>Metazoa</taxon>
        <taxon>Ecdysozoa</taxon>
        <taxon>Arthropoda</taxon>
        <taxon>Chelicerata</taxon>
        <taxon>Arachnida</taxon>
        <taxon>Acari</taxon>
        <taxon>Acariformes</taxon>
        <taxon>Sarcoptiformes</taxon>
        <taxon>Astigmata</taxon>
        <taxon>Glycyphagoidea</taxon>
        <taxon>Echimyopodidae</taxon>
        <taxon>Blomia</taxon>
    </lineage>
</organism>
<dbReference type="PANTHER" id="PTHR11586">
    <property type="entry name" value="TRNA-AMINOACYLATION COFACTOR ARC1 FAMILY MEMBER"/>
    <property type="match status" value="1"/>
</dbReference>
<name>A0A9Q0RST1_BLOTA</name>
<dbReference type="EMBL" id="JAPWDV010000001">
    <property type="protein sequence ID" value="KAJ6225159.1"/>
    <property type="molecule type" value="Genomic_DNA"/>
</dbReference>
<dbReference type="AlphaFoldDB" id="A0A9Q0RST1"/>
<sequence length="379" mass="42420">MKQSQYSYMVYPMKLDLLVRNSTRLFANITERVRSLAATTKLKVALNPKQTYTPSILAKDSHTLLEHNHHKFDSVVLMDLVAQINANNATLLERLKDLESLVKTTNGIVGQTIEQNKFQLPTEAEIEAEQQRLISENADLRNQVTKLLFPISSTTRIFAHFSIEKTDKQLEKSTEKKENQQPKQEKKQKQPKVKNVGGEIKPTKTAPSKGASEPEEINASRLDLRVGRIIDVKKHPDADSLYVEQIDCGEEKPRTVVSGLVKFVPIDQMQNRLVVVLCNLKPAKMRGVTSEAMVMCASTPEKVEILLPPEGAVPGDRVTFEKYAGSPDAQLNPKKKIWEQIAPDLSTNESLIANYKGDPFMVVGKGPVKSETLKNVIVK</sequence>
<evidence type="ECO:0000313" key="11">
    <source>
        <dbReference type="Proteomes" id="UP001142055"/>
    </source>
</evidence>
<reference evidence="10" key="1">
    <citation type="submission" date="2022-12" db="EMBL/GenBank/DDBJ databases">
        <title>Genome assemblies of Blomia tropicalis.</title>
        <authorList>
            <person name="Cui Y."/>
        </authorList>
    </citation>
    <scope>NUCLEOTIDE SEQUENCE</scope>
    <source>
        <tissue evidence="10">Adult mites</tissue>
    </source>
</reference>
<keyword evidence="11" id="KW-1185">Reference proteome</keyword>
<proteinExistence type="predicted"/>
<dbReference type="GO" id="GO:0006412">
    <property type="term" value="P:translation"/>
    <property type="evidence" value="ECO:0007669"/>
    <property type="project" value="UniProtKB-KW"/>
</dbReference>
<dbReference type="Pfam" id="PF01588">
    <property type="entry name" value="tRNA_bind"/>
    <property type="match status" value="1"/>
</dbReference>
<evidence type="ECO:0000256" key="7">
    <source>
        <dbReference type="SAM" id="Coils"/>
    </source>
</evidence>
<comment type="subcellular location">
    <subcellularLocation>
        <location evidence="1">Cytoplasm</location>
    </subcellularLocation>
</comment>
<comment type="caution">
    <text evidence="10">The sequence shown here is derived from an EMBL/GenBank/DDBJ whole genome shotgun (WGS) entry which is preliminary data.</text>
</comment>
<evidence type="ECO:0000256" key="6">
    <source>
        <dbReference type="PROSITE-ProRule" id="PRU00209"/>
    </source>
</evidence>
<keyword evidence="2" id="KW-0963">Cytoplasm</keyword>
<evidence type="ECO:0000256" key="3">
    <source>
        <dbReference type="ARBA" id="ARBA00022555"/>
    </source>
</evidence>
<keyword evidence="4 6" id="KW-0694">RNA-binding</keyword>
<protein>
    <recommendedName>
        <fullName evidence="9">tRNA-binding domain-containing protein</fullName>
    </recommendedName>
</protein>
<dbReference type="GO" id="GO:0000049">
    <property type="term" value="F:tRNA binding"/>
    <property type="evidence" value="ECO:0007669"/>
    <property type="project" value="UniProtKB-UniRule"/>
</dbReference>
<dbReference type="InterPro" id="IPR002547">
    <property type="entry name" value="tRNA-bd_dom"/>
</dbReference>
<evidence type="ECO:0000259" key="9">
    <source>
        <dbReference type="PROSITE" id="PS50886"/>
    </source>
</evidence>
<dbReference type="SUPFAM" id="SSF50249">
    <property type="entry name" value="Nucleic acid-binding proteins"/>
    <property type="match status" value="1"/>
</dbReference>
<evidence type="ECO:0000256" key="4">
    <source>
        <dbReference type="ARBA" id="ARBA00022884"/>
    </source>
</evidence>
<dbReference type="PANTHER" id="PTHR11586:SF33">
    <property type="entry name" value="AMINOACYL TRNA SYNTHASE COMPLEX-INTERACTING MULTIFUNCTIONAL PROTEIN 1"/>
    <property type="match status" value="1"/>
</dbReference>
<evidence type="ECO:0000313" key="10">
    <source>
        <dbReference type="EMBL" id="KAJ6225159.1"/>
    </source>
</evidence>
<dbReference type="InterPro" id="IPR012340">
    <property type="entry name" value="NA-bd_OB-fold"/>
</dbReference>
<dbReference type="GO" id="GO:0005737">
    <property type="term" value="C:cytoplasm"/>
    <property type="evidence" value="ECO:0007669"/>
    <property type="project" value="UniProtKB-SubCell"/>
</dbReference>
<accession>A0A9Q0RST1</accession>
<dbReference type="Gene3D" id="2.40.50.140">
    <property type="entry name" value="Nucleic acid-binding proteins"/>
    <property type="match status" value="1"/>
</dbReference>
<dbReference type="CDD" id="cd02799">
    <property type="entry name" value="tRNA_bind_EMAP-II_like"/>
    <property type="match status" value="1"/>
</dbReference>
<dbReference type="Proteomes" id="UP001142055">
    <property type="component" value="Chromosome 1"/>
</dbReference>
<feature type="coiled-coil region" evidence="7">
    <location>
        <begin position="81"/>
        <end position="143"/>
    </location>
</feature>
<keyword evidence="5" id="KW-0648">Protein biosynthesis</keyword>
<feature type="region of interest" description="Disordered" evidence="8">
    <location>
        <begin position="169"/>
        <end position="217"/>
    </location>
</feature>
<feature type="domain" description="TRNA-binding" evidence="9">
    <location>
        <begin position="218"/>
        <end position="319"/>
    </location>
</feature>
<evidence type="ECO:0000256" key="5">
    <source>
        <dbReference type="ARBA" id="ARBA00022917"/>
    </source>
</evidence>
<evidence type="ECO:0000256" key="2">
    <source>
        <dbReference type="ARBA" id="ARBA00022490"/>
    </source>
</evidence>
<evidence type="ECO:0000256" key="1">
    <source>
        <dbReference type="ARBA" id="ARBA00004496"/>
    </source>
</evidence>
<dbReference type="InterPro" id="IPR051270">
    <property type="entry name" value="Tyrosine-tRNA_ligase_regulator"/>
</dbReference>
<evidence type="ECO:0000256" key="8">
    <source>
        <dbReference type="SAM" id="MobiDB-lite"/>
    </source>
</evidence>
<feature type="compositionally biased region" description="Basic and acidic residues" evidence="8">
    <location>
        <begin position="169"/>
        <end position="188"/>
    </location>
</feature>
<gene>
    <name evidence="10" type="ORF">RDWZM_003704</name>
</gene>
<dbReference type="FunFam" id="2.40.50.140:FF:000047">
    <property type="entry name" value="tyrosine--tRNA ligase, cytoplasmic isoform X2"/>
    <property type="match status" value="1"/>
</dbReference>
<keyword evidence="3 6" id="KW-0820">tRNA-binding</keyword>